<dbReference type="InterPro" id="IPR012334">
    <property type="entry name" value="Pectin_lyas_fold"/>
</dbReference>
<dbReference type="Gene3D" id="2.160.20.10">
    <property type="entry name" value="Single-stranded right-handed beta-helix, Pectin lyase-like"/>
    <property type="match status" value="1"/>
</dbReference>
<comment type="caution">
    <text evidence="1">The sequence shown here is derived from an EMBL/GenBank/DDBJ whole genome shotgun (WGS) entry which is preliminary data.</text>
</comment>
<sequence length="177" mass="17677">MHSPGRAPTRLRSLLTAVAAGLIATGGLVAAGMTGREAPAATAVPISVHDTDGLREALAGARPGDTIRLADGWYHGSFEITASGTSGSRITLTGSSKAVLTASGGYGLRLNGASYWTVRGITVRGGKEGIRIDGAHSVTVDSVSVSVRRHGHVCGAMGMRKARSPGGAGLTCSAGAG</sequence>
<dbReference type="SUPFAM" id="SSF51126">
    <property type="entry name" value="Pectin lyase-like"/>
    <property type="match status" value="1"/>
</dbReference>
<accession>A0A4D4KX60</accession>
<name>A0A4D4KX60_STRVO</name>
<dbReference type="Proteomes" id="UP000301309">
    <property type="component" value="Unassembled WGS sequence"/>
</dbReference>
<evidence type="ECO:0000313" key="2">
    <source>
        <dbReference type="Proteomes" id="UP000301309"/>
    </source>
</evidence>
<dbReference type="RefSeq" id="WP_425587036.1">
    <property type="nucleotide sequence ID" value="NZ_BAAASO010000019.1"/>
</dbReference>
<evidence type="ECO:0000313" key="1">
    <source>
        <dbReference type="EMBL" id="GDY52754.1"/>
    </source>
</evidence>
<dbReference type="AlphaFoldDB" id="A0A4D4KX60"/>
<dbReference type="InterPro" id="IPR011050">
    <property type="entry name" value="Pectin_lyase_fold/virulence"/>
</dbReference>
<organism evidence="1 2">
    <name type="scientific">Streptomyces violaceusniger</name>
    <dbReference type="NCBI Taxonomy" id="68280"/>
    <lineage>
        <taxon>Bacteria</taxon>
        <taxon>Bacillati</taxon>
        <taxon>Actinomycetota</taxon>
        <taxon>Actinomycetes</taxon>
        <taxon>Kitasatosporales</taxon>
        <taxon>Streptomycetaceae</taxon>
        <taxon>Streptomyces</taxon>
        <taxon>Streptomyces violaceusniger group</taxon>
    </lineage>
</organism>
<proteinExistence type="predicted"/>
<dbReference type="EMBL" id="BJHW01000001">
    <property type="protein sequence ID" value="GDY52754.1"/>
    <property type="molecule type" value="Genomic_DNA"/>
</dbReference>
<evidence type="ECO:0008006" key="3">
    <source>
        <dbReference type="Google" id="ProtNLM"/>
    </source>
</evidence>
<keyword evidence="2" id="KW-1185">Reference proteome</keyword>
<gene>
    <name evidence="1" type="ORF">SVIO_033770</name>
</gene>
<protein>
    <recommendedName>
        <fullName evidence="3">Right handed beta helix domain-containing protein</fullName>
    </recommendedName>
</protein>
<reference evidence="1 2" key="1">
    <citation type="journal article" date="2020" name="Int. J. Syst. Evol. Microbiol.">
        <title>Reclassification of Streptomyces castelarensis and Streptomyces sporoclivatus as later heterotypic synonyms of Streptomyces antimycoticus.</title>
        <authorList>
            <person name="Komaki H."/>
            <person name="Tamura T."/>
        </authorList>
    </citation>
    <scope>NUCLEOTIDE SEQUENCE [LARGE SCALE GENOMIC DNA]</scope>
    <source>
        <strain evidence="1 2">NBRC 13459</strain>
    </source>
</reference>